<dbReference type="OrthoDB" id="218789at2"/>
<keyword evidence="1" id="KW-0645">Protease</keyword>
<dbReference type="PROSITE" id="PS51829">
    <property type="entry name" value="P_HOMO_B"/>
    <property type="match status" value="2"/>
</dbReference>
<evidence type="ECO:0000259" key="4">
    <source>
        <dbReference type="PROSITE" id="PS50060"/>
    </source>
</evidence>
<sequence length="4321" mass="441252">MPPRNLMTSLRKWAFSPNHLGRKSLNTSLLFETIEDRIAPATLPTPTVIAPTATTASIALAQQVPAAANNNTTIDYINPQVVADPQNALHQVLVATRYTSNANGTALTAVTATTIDGGLSWTAITALARPRDPNLVTTANPNLYTDASSPAVAFGRDGMIYYVYLAHNTGKTSGAVLFNKAAFGTAPAATPTVLYRWLNADQALNPAIAVDNNVQTFVDPTTGVTFTDTLANRTAMPGRAAVYVAWNANSSANPRDITSPGGVLNFNPNPIQTAVSGDDGVTWSNPVPVNDGGYLTSPDNSRGVAPQIAISPGNSDTPGSLVFVWPQQVRGQNYAQIAYENTQPDGGSLTNLVPQTFTFTGTFDNATGKVNDAGAAVSPATVDTQSSKTFDLMIPAGTITDPNFTLQDLSINLGVVAPFLNHLRIELIAPDNTTTLTLLNNRTQGDNSNPNTPNGQPFPIGISGTLPGFTPANPNPPSAGLGIINGANSTYTVFSDTAARRINDPNSAFPYIGAFRPEGSSGYQSQLVPISLISGFLATAGLTNATAATLNGSTWHLRITDFRNDRLTLNGGGYTAPEFLQTFGLAFSSVPNGLGTDQVIAGAQAAPIGVDFNNAPLVGSATYPATSPTAGVPSTVSVAFDNSLGSFTPFGGNFYVAYTGVTLNTANPAQVTDTNIMLSRGTIGGGLGTPVQVNDDTPNDNFTEGNRPQFIPAVTVDSTTGTAVVTWYDTRLDANQTRAATFIATSIDGGATFSNQTVTVTQSVDGTQPFLNQPKKAIDVITGNSYTLQPVPSNVPLSNALGLGIRQSVIASGGKIYAYWSGNANAAGISVQSARAVTATGPRVISGDLGPVLTASTSGAGSYNTTLAADGTRRLDGILITFDRTVEVADAILTSNYTVRYHNPYNPVGADTMIPVTLVTPVDPDGRGGATQFLIRFAAQSAIGTYSYSVSPTIRDRVRSGVMTVVPSGGPVQSNNNTPVVVPDGSPTGATSTVAVNLPPGLVVSNVTVRINVSTTFDGDLRIFLRSPSGTRVPLVLNRGGGGDNFSDTTFDDSATTSIGAGTAPFTGSFRPESPLSVLSGEPGTGTWTLELFDDATPDIATLNNWTLNVTGGVVTVVVTKTGNFMDQDADSNPAEVNVDAFAMPKPTSGVPFTAPYDVTTQPLIIPGPHMIGSSVVNGGSATDPDLVLTGVASAVDITFDRDLNTVLANGPVFTKANIVRLTGPAGVIYDRNTATTNPLTVVSMNARTWRVGFPGQVLSGTYTIEIDPQFSGAVNLGANQPALIDTNLNAGLDVLRGGSPTNGVTVDNNYPATFSGAAATIAPAVGGIASTTEFPLSIPDSFIIAQSVGHQIQVVLNVSSATLNSQNVVDLIGELVAPDGTTIRLFTKAGNATRPPGNVWFSSTALTDSANTPIQSGFQPFSAGPYNPQFPLGDLNNVASLGTWKLRIINTGTQTPNLTSWSLRLPQVKSGTGLGETNADRLSVSFRVFNQDPTDSLTQKVWTPVGPASENGGANSSRTNGLAVDPSDPSGNTVYLGAASGGLWKTTNFLTQDAAGPSWIPLIDNGPTYALNVVSIAVFPRNNDPHQSIIFVLTGEGDTGSPGVGVLRSMDGGANWVVLDSLNNVVPGTETAPNFGGTIASIDTASRDRTFFGKTAFKIIIDPTAVNDTDKNLIVYAAFGGSGGVYRSNDTGRHWSLIQAGDATDIVLAAGSAATGTGNLQILYAAFRGQGVYIANPAFNASGMTLLTGTPPGNGNFIDADVLTQPRVPIASPSATPNGAKGRILLATPFLTNNKVLDLNYQGWLYALVIKADNSLDGLYLTKDFGGNWTKVSLAEYLQGNPPAAGFGTNNYTRNDHDNFAAPPGTSNPLPGQGNYDVGFAIDPLNPNVVYIGGTNDNAIGPSGPGTGGFIRVDTTGIMDALAFVAYDNGSTVGGNSVQFTANTGNLVTKGAGTKSQLTNANLGPGQTYGFSGQFGTPTAGLSGVNTGFLNVYRNPNDPFAATSSLYFTNVASIRNTGTGARYQAIFPEAQTDVHRVITFVDPVTGQTRLIVGDDQGVASAVYDGDGNLVTGLGSSSQAITLPTKIRNGNLQTVQFYSSTVHPSQLAAEIAGALYYGVAQDNGFPRSNTDILQTGVGTSPAMLSWAGAAGDGSWALTDQTGSGTNYQYHWPCCNNDVGDPNQFFLVNSVGKTQGLIQPGDNPVTGAGNWAMLGGPKFAVNPTDASGLAISSLITGKFFRSVNQGVQWFQVTGAGTPTDYSQAIAFGSPDIGATNANQSNNFIYAGHGSLIAVTFNGGTSWTDISNGLGGGTVQQIVPDTTRGSKAAYAVTNGGVFFNPDSSAAGSTWVNITGNIFSLSDPIFNDANPAPQNGETASLRNLTSLAIDWRYAIPDASATAPSATFPVLYAGGYGGVFRSLDRGQTWEIYPKASSYSYTDPSTGLPASIAIPDAGYFPSTLVTQLTLSQGNIDPASGQPIQQTGGLNMLTAATYGRGTWSIRLGTPENDPAIAAIAQFQVVKQSGPQVIGVDVTTQPTSPSNSGRVVVSFNSPVLASTFTTGRIQIKDANGQVLTITSVSPISNTSAPANFPLIPGNPSDFHNLYAVTFTAATPVATGFAQVTISPTVTDYAGFGLNEDDDFTNGETTADPNNGGAPADAYNGSLMLFGATAATTLADFSDGAGGLSLDGFTATGLWHATATATGATTTPGHSAPEIAYYGIDASGNYNTGARNFGTLDSPPIAVPAGMSTQLSFNYRLQSESGVSFDVASVQVSTNGGATFTTIASNGAGSIPQTLTWSPLSVNLTPFAGQTIIVRFSFDTVDGFANSTLGWQIDDVSVSSSPLNAKPGNLHIDQPVTTVAGAPTRVVVSSLDPTTGLPDPSYTGTISLTATINGQPVVLTPQPVVEILNVSEVGNTVTVRTVGPVAFVAGQQVRIAGVTTAGYNGDFVVASVTANGFTYTNPTAGLAADASGGSVTGPEVPAAALAGSPAPVPSGALPTTYQFTAADAGSHVFTLYYLAGSNPTTGQTLLSVTDLTTPAATKPNPARSLLTVTSGTADHFVLTGLNGPVLAGDQRSLTVMAVDSFGNVDPTYTGTVSFTTTDTNSAAAVPTTYTFTAGDAGVHTFTNGVVLATATNLTNSFQTVTASDSTNPLVTLTGSQKVLVLPGPTNLLTVDGFTSPVVAGTAGSFTVNAFDAFGNVASGYTGTVTFSSNDGQATFAPTTYTFTAADNGSKTFTNGATLRTSGSRTITATDTVTPLLAGTQSGILVTPAATSQLLVAQFPTSATAGVAYDYRVAAADQFGNVTPAYRGTVTFSTDDAQGSFVPAAYTFTSADSGARTFTGGATLRTAGTHTITATDSVTASIAGAQTGIVVVPAAAAVLTVGGFTSPVVAGTAGSFMVNAFDAFGNAATGYTGTVAFSSNDGQATFAPATYAFTAADSGSKTFTAGATLRTAGSRTITATDTATASVTGTQSGIVVTPAATSQFLVNSFPASITAGVSGSFIVSAADAFGNVTPTYTGTAVFSTDDAQGTFAPTGYTFTAGDNGSKTFTGGATLRTAGTHTITATDPATNFTGTQSNILVTPAAASSLTLGGFTSPVVAGTSGSFTVNAFDAFGNAATGYTGTVAFSSDDGQATFAPATYAFTAADSGSKTFTAGATLRTAGSRTITATDAANSTLTASQTGIQVTPNVTSKFALTGLPSPIAPGAAAALTITALDVFGNVTPAYTGTLTLTTSDNGATLNPTTVTFGPADGGTRTLPGAVSFRHAGTQTVTASDSANGLQGSITASVSVPTAVGFRIVGVPASFVSGSTLQLSITAIDVFGDRVPGYTGTVNVTSSDPTAVITSPVTFTPSDAGTKLISVKLNSLGANTLSVTDSTISQVATTVPVQVVPQGLVASRFLVTVSPSSAAIGLDRTVTVRAVDDAGTLVPGYSGTVAITTTDPSAILPPNATLTNGVGTFNVILRTIGSHTITATDTVNANLTGSQTSAVKGNVTPSTTVAVGAGATGTVAIYDNVGNRKFEFTPFPGTPGGTRVTTGDVTGDGVDDYIAGTGPGTSTQVVVYDGVTGNQVFSFLPFESTFTGGVFVTAGDVNNDGIADIAITPDQGGGPRVILLNGKDFVKLADYFGIDDVNFRGGARAAIGDMNGDGFGDVAVGAGFLGGPRVSVADGKLLLTGQVKTLFNDFFIFNGPDIDTLRNGVFLAVGDINGDGFGDLIAGGGPNGGPRVLAVDGKNLITNNSGSPVNIVNAFVRNNGDRGGIRIATKNLDGDRFADLVVGDGEDLGSTITAYKGSTLVSGAFNALYETEVFPGVNGGVFVG</sequence>
<dbReference type="Pfam" id="PF01483">
    <property type="entry name" value="P_proprotein"/>
    <property type="match status" value="1"/>
</dbReference>
<dbReference type="PROSITE" id="PS50060">
    <property type="entry name" value="MAM_2"/>
    <property type="match status" value="1"/>
</dbReference>
<evidence type="ECO:0000256" key="3">
    <source>
        <dbReference type="SAM" id="MobiDB-lite"/>
    </source>
</evidence>
<dbReference type="GO" id="GO:0004252">
    <property type="term" value="F:serine-type endopeptidase activity"/>
    <property type="evidence" value="ECO:0007669"/>
    <property type="project" value="InterPro"/>
</dbReference>
<reference evidence="7" key="1">
    <citation type="submission" date="2019-08" db="EMBL/GenBank/DDBJ databases">
        <title>Limnoglobus roseus gen. nov., sp. nov., a novel freshwater planctomycete with a giant genome from the family Gemmataceae.</title>
        <authorList>
            <person name="Kulichevskaya I.S."/>
            <person name="Naumoff D.G."/>
            <person name="Miroshnikov K."/>
            <person name="Ivanova A."/>
            <person name="Philippov D.A."/>
            <person name="Hakobyan A."/>
            <person name="Rijpstra I.C."/>
            <person name="Sinninghe Damste J.S."/>
            <person name="Liesack W."/>
            <person name="Dedysh S.N."/>
        </authorList>
    </citation>
    <scope>NUCLEOTIDE SEQUENCE [LARGE SCALE GENOMIC DNA]</scope>
    <source>
        <strain evidence="7">PX52</strain>
    </source>
</reference>
<dbReference type="EMBL" id="CP042425">
    <property type="protein sequence ID" value="QEL17919.1"/>
    <property type="molecule type" value="Genomic_DNA"/>
</dbReference>
<dbReference type="RefSeq" id="WP_149112471.1">
    <property type="nucleotide sequence ID" value="NZ_CP042425.1"/>
</dbReference>
<feature type="region of interest" description="Disordered" evidence="3">
    <location>
        <begin position="1498"/>
        <end position="1527"/>
    </location>
</feature>
<dbReference type="Proteomes" id="UP000324974">
    <property type="component" value="Chromosome"/>
</dbReference>
<feature type="domain" description="P/Homo B" evidence="5">
    <location>
        <begin position="965"/>
        <end position="1116"/>
    </location>
</feature>
<feature type="compositionally biased region" description="Polar residues" evidence="3">
    <location>
        <begin position="443"/>
        <end position="455"/>
    </location>
</feature>
<dbReference type="InterPro" id="IPR002884">
    <property type="entry name" value="P_dom"/>
</dbReference>
<dbReference type="GO" id="GO:0016020">
    <property type="term" value="C:membrane"/>
    <property type="evidence" value="ECO:0007669"/>
    <property type="project" value="InterPro"/>
</dbReference>
<feature type="domain" description="MAM" evidence="4">
    <location>
        <begin position="2673"/>
        <end position="2845"/>
    </location>
</feature>
<dbReference type="Gene3D" id="2.130.10.130">
    <property type="entry name" value="Integrin alpha, N-terminal"/>
    <property type="match status" value="2"/>
</dbReference>
<keyword evidence="2 6" id="KW-0378">Hydrolase</keyword>
<dbReference type="InterPro" id="IPR000998">
    <property type="entry name" value="MAM_dom"/>
</dbReference>
<dbReference type="InterPro" id="IPR036278">
    <property type="entry name" value="Sialidase_sf"/>
</dbReference>
<organism evidence="6 7">
    <name type="scientific">Limnoglobus roseus</name>
    <dbReference type="NCBI Taxonomy" id="2598579"/>
    <lineage>
        <taxon>Bacteria</taxon>
        <taxon>Pseudomonadati</taxon>
        <taxon>Planctomycetota</taxon>
        <taxon>Planctomycetia</taxon>
        <taxon>Gemmatales</taxon>
        <taxon>Gemmataceae</taxon>
        <taxon>Limnoglobus</taxon>
    </lineage>
</organism>
<dbReference type="InterPro" id="IPR008979">
    <property type="entry name" value="Galactose-bd-like_sf"/>
</dbReference>
<evidence type="ECO:0000256" key="2">
    <source>
        <dbReference type="ARBA" id="ARBA00022801"/>
    </source>
</evidence>
<name>A0A5C1AES6_9BACT</name>
<protein>
    <submittedName>
        <fullName evidence="6">Putative beta-propeller-type glycoside hydrolase</fullName>
    </submittedName>
</protein>
<dbReference type="SUPFAM" id="SSF50939">
    <property type="entry name" value="Sialidases"/>
    <property type="match status" value="1"/>
</dbReference>
<feature type="domain" description="P/Homo B" evidence="5">
    <location>
        <begin position="1310"/>
        <end position="1476"/>
    </location>
</feature>
<feature type="region of interest" description="Disordered" evidence="3">
    <location>
        <begin position="443"/>
        <end position="474"/>
    </location>
</feature>
<dbReference type="SUPFAM" id="SSF69318">
    <property type="entry name" value="Integrin alpha N-terminal domain"/>
    <property type="match status" value="1"/>
</dbReference>
<dbReference type="InterPro" id="IPR028994">
    <property type="entry name" value="Integrin_alpha_N"/>
</dbReference>
<keyword evidence="7" id="KW-1185">Reference proteome</keyword>
<dbReference type="Gene3D" id="2.60.120.260">
    <property type="entry name" value="Galactose-binding domain-like"/>
    <property type="match status" value="3"/>
</dbReference>
<dbReference type="SUPFAM" id="SSF49785">
    <property type="entry name" value="Galactose-binding domain-like"/>
    <property type="match status" value="2"/>
</dbReference>
<evidence type="ECO:0000256" key="1">
    <source>
        <dbReference type="ARBA" id="ARBA00022670"/>
    </source>
</evidence>
<dbReference type="KEGG" id="lrs:PX52LOC_04931"/>
<accession>A0A5C1AES6</accession>
<dbReference type="SUPFAM" id="SSF110296">
    <property type="entry name" value="Oligoxyloglucan reducing end-specific cellobiohydrolase"/>
    <property type="match status" value="2"/>
</dbReference>
<evidence type="ECO:0000313" key="7">
    <source>
        <dbReference type="Proteomes" id="UP000324974"/>
    </source>
</evidence>
<dbReference type="Gene3D" id="2.130.10.10">
    <property type="entry name" value="YVTN repeat-like/Quinoprotein amine dehydrogenase"/>
    <property type="match status" value="2"/>
</dbReference>
<dbReference type="GO" id="GO:0006508">
    <property type="term" value="P:proteolysis"/>
    <property type="evidence" value="ECO:0007669"/>
    <property type="project" value="UniProtKB-KW"/>
</dbReference>
<proteinExistence type="predicted"/>
<gene>
    <name evidence="6" type="ORF">PX52LOC_04931</name>
</gene>
<evidence type="ECO:0000259" key="5">
    <source>
        <dbReference type="PROSITE" id="PS51829"/>
    </source>
</evidence>
<evidence type="ECO:0000313" key="6">
    <source>
        <dbReference type="EMBL" id="QEL17919.1"/>
    </source>
</evidence>
<dbReference type="InterPro" id="IPR015943">
    <property type="entry name" value="WD40/YVTN_repeat-like_dom_sf"/>
</dbReference>